<organism evidence="1 2">
    <name type="scientific">Trifolium pratense</name>
    <name type="common">Red clover</name>
    <dbReference type="NCBI Taxonomy" id="57577"/>
    <lineage>
        <taxon>Eukaryota</taxon>
        <taxon>Viridiplantae</taxon>
        <taxon>Streptophyta</taxon>
        <taxon>Embryophyta</taxon>
        <taxon>Tracheophyta</taxon>
        <taxon>Spermatophyta</taxon>
        <taxon>Magnoliopsida</taxon>
        <taxon>eudicotyledons</taxon>
        <taxon>Gunneridae</taxon>
        <taxon>Pentapetalae</taxon>
        <taxon>rosids</taxon>
        <taxon>fabids</taxon>
        <taxon>Fabales</taxon>
        <taxon>Fabaceae</taxon>
        <taxon>Papilionoideae</taxon>
        <taxon>50 kb inversion clade</taxon>
        <taxon>NPAAA clade</taxon>
        <taxon>Hologalegina</taxon>
        <taxon>IRL clade</taxon>
        <taxon>Trifolieae</taxon>
        <taxon>Trifolium</taxon>
    </lineage>
</organism>
<keyword evidence="2" id="KW-1185">Reference proteome</keyword>
<gene>
    <name evidence="1" type="ORF">MILVUS5_LOCUS29944</name>
</gene>
<dbReference type="EMBL" id="CASHSV030000409">
    <property type="protein sequence ID" value="CAJ2664829.1"/>
    <property type="molecule type" value="Genomic_DNA"/>
</dbReference>
<proteinExistence type="predicted"/>
<evidence type="ECO:0000313" key="2">
    <source>
        <dbReference type="Proteomes" id="UP001177021"/>
    </source>
</evidence>
<comment type="caution">
    <text evidence="1">The sequence shown here is derived from an EMBL/GenBank/DDBJ whole genome shotgun (WGS) entry which is preliminary data.</text>
</comment>
<name>A0ACB0L9K3_TRIPR</name>
<dbReference type="Proteomes" id="UP001177021">
    <property type="component" value="Unassembled WGS sequence"/>
</dbReference>
<reference evidence="1" key="1">
    <citation type="submission" date="2023-10" db="EMBL/GenBank/DDBJ databases">
        <authorList>
            <person name="Rodriguez Cubillos JULIANA M."/>
            <person name="De Vega J."/>
        </authorList>
    </citation>
    <scope>NUCLEOTIDE SEQUENCE</scope>
</reference>
<evidence type="ECO:0000313" key="1">
    <source>
        <dbReference type="EMBL" id="CAJ2664829.1"/>
    </source>
</evidence>
<sequence>MHALMNITMFLVTICAKQQINFYWVVDAKMENAIVTINAIDMARGLIIINLNFAFLNNSLISSSSSSSLFVFSNTNDISSLTSSLPNVHLLSILGSTVLGITMEKTQICDEENSRVCNEESLGFGLNDCSFSMKRKKN</sequence>
<protein>
    <submittedName>
        <fullName evidence="1">Uncharacterized protein</fullName>
    </submittedName>
</protein>
<accession>A0ACB0L9K3</accession>